<name>A0A914KIM5_MELIC</name>
<keyword evidence="1" id="KW-1185">Reference proteome</keyword>
<proteinExistence type="predicted"/>
<reference evidence="2" key="1">
    <citation type="submission" date="2022-11" db="UniProtKB">
        <authorList>
            <consortium name="WormBaseParasite"/>
        </authorList>
    </citation>
    <scope>IDENTIFICATION</scope>
</reference>
<sequence length="82" mass="9747">MGLGTPKFPVQWVLGSSELTEEENSDKNNFVYIKNTFDKKLFFFHGKDENENKIKQQILLLYLTKILCKIKIKIMKINNKFY</sequence>
<evidence type="ECO:0000313" key="1">
    <source>
        <dbReference type="Proteomes" id="UP000887563"/>
    </source>
</evidence>
<dbReference type="Proteomes" id="UP000887563">
    <property type="component" value="Unplaced"/>
</dbReference>
<protein>
    <submittedName>
        <fullName evidence="2">Uncharacterized protein</fullName>
    </submittedName>
</protein>
<dbReference type="WBParaSite" id="Minc3s00019g01228">
    <property type="protein sequence ID" value="Minc3s00019g01228"/>
    <property type="gene ID" value="Minc3s00019g01228"/>
</dbReference>
<accession>A0A914KIM5</accession>
<evidence type="ECO:0000313" key="2">
    <source>
        <dbReference type="WBParaSite" id="Minc3s00019g01228"/>
    </source>
</evidence>
<organism evidence="1 2">
    <name type="scientific">Meloidogyne incognita</name>
    <name type="common">Southern root-knot nematode worm</name>
    <name type="synonym">Oxyuris incognita</name>
    <dbReference type="NCBI Taxonomy" id="6306"/>
    <lineage>
        <taxon>Eukaryota</taxon>
        <taxon>Metazoa</taxon>
        <taxon>Ecdysozoa</taxon>
        <taxon>Nematoda</taxon>
        <taxon>Chromadorea</taxon>
        <taxon>Rhabditida</taxon>
        <taxon>Tylenchina</taxon>
        <taxon>Tylenchomorpha</taxon>
        <taxon>Tylenchoidea</taxon>
        <taxon>Meloidogynidae</taxon>
        <taxon>Meloidogyninae</taxon>
        <taxon>Meloidogyne</taxon>
        <taxon>Meloidogyne incognita group</taxon>
    </lineage>
</organism>
<dbReference type="AlphaFoldDB" id="A0A914KIM5"/>